<accession>I0CEC0</accession>
<geneLocation type="plasmid" evidence="2">
    <name>pCQ4</name>
</geneLocation>
<sequence>MGGGAPVSRDAPPGSRSRCVAVKGVGVSDSSGRDLYTPPFRLPTVKNGETVTALPCPTPTKSRYATTAAADQAARHVQIPVGTIMRAYECQCGWWHLTRSTSTPAEPIPYEDLTPADGDEQLLAGVGHNLFADIVARDIHGRGPIEEALALRHPTNALRWKEALKTAWIASEKQMAARRGDTSAQAKEWRVRAEQYRAALRVRRLEAKRRAHPYPRTQGGSSSSCERVAVTRSRAAGASRREQRRIAGDVAVTQLIAAHEDEFYALFAAECERLGLPLTARDEARVQGGLGEAA</sequence>
<proteinExistence type="predicted"/>
<feature type="region of interest" description="Disordered" evidence="1">
    <location>
        <begin position="212"/>
        <end position="243"/>
    </location>
</feature>
<evidence type="ECO:0000313" key="2">
    <source>
        <dbReference type="EMBL" id="AFH75133.1"/>
    </source>
</evidence>
<dbReference type="EMBL" id="JQ340175">
    <property type="protein sequence ID" value="AFH75133.1"/>
    <property type="molecule type" value="Genomic_DNA"/>
</dbReference>
<keyword evidence="2" id="KW-0614">Plasmid</keyword>
<gene>
    <name evidence="2" type="ORF">pCQ4.8</name>
</gene>
<dbReference type="AlphaFoldDB" id="I0CEC0"/>
<reference evidence="2" key="1">
    <citation type="submission" date="2011-12" db="EMBL/GenBank/DDBJ databases">
        <title>Complete nucleotide sequence of Streptomyces circular plasmid pCQ4.</title>
        <authorList>
            <person name="Cheng Q."/>
            <person name="Tian X."/>
            <person name="Qin Z."/>
        </authorList>
    </citation>
    <scope>NUCLEOTIDE SEQUENCE</scope>
    <source>
        <strain evidence="2">W75</strain>
        <plasmid evidence="2">pCQ4</plasmid>
    </source>
</reference>
<evidence type="ECO:0000256" key="1">
    <source>
        <dbReference type="SAM" id="MobiDB-lite"/>
    </source>
</evidence>
<protein>
    <submittedName>
        <fullName evidence="2">Uncharacterized protein</fullName>
    </submittedName>
</protein>
<name>I0CEC0_9ACTN</name>
<organism evidence="2">
    <name type="scientific">Streptomyces sp. W75</name>
    <dbReference type="NCBI Taxonomy" id="1170711"/>
    <lineage>
        <taxon>Bacteria</taxon>
        <taxon>Bacillati</taxon>
        <taxon>Actinomycetota</taxon>
        <taxon>Actinomycetes</taxon>
        <taxon>Kitasatosporales</taxon>
        <taxon>Streptomycetaceae</taxon>
        <taxon>Streptomyces</taxon>
    </lineage>
</organism>